<organism evidence="1">
    <name type="scientific">Arundo donax</name>
    <name type="common">Giant reed</name>
    <name type="synonym">Donax arundinaceus</name>
    <dbReference type="NCBI Taxonomy" id="35708"/>
    <lineage>
        <taxon>Eukaryota</taxon>
        <taxon>Viridiplantae</taxon>
        <taxon>Streptophyta</taxon>
        <taxon>Embryophyta</taxon>
        <taxon>Tracheophyta</taxon>
        <taxon>Spermatophyta</taxon>
        <taxon>Magnoliopsida</taxon>
        <taxon>Liliopsida</taxon>
        <taxon>Poales</taxon>
        <taxon>Poaceae</taxon>
        <taxon>PACMAD clade</taxon>
        <taxon>Arundinoideae</taxon>
        <taxon>Arundineae</taxon>
        <taxon>Arundo</taxon>
    </lineage>
</organism>
<accession>A0A0A9G7J5</accession>
<dbReference type="EMBL" id="GBRH01176851">
    <property type="protein sequence ID" value="JAE21045.1"/>
    <property type="molecule type" value="Transcribed_RNA"/>
</dbReference>
<reference evidence="1" key="1">
    <citation type="submission" date="2014-09" db="EMBL/GenBank/DDBJ databases">
        <authorList>
            <person name="Magalhaes I.L.F."/>
            <person name="Oliveira U."/>
            <person name="Santos F.R."/>
            <person name="Vidigal T.H.D.A."/>
            <person name="Brescovit A.D."/>
            <person name="Santos A.J."/>
        </authorList>
    </citation>
    <scope>NUCLEOTIDE SEQUENCE</scope>
    <source>
        <tissue evidence="1">Shoot tissue taken approximately 20 cm above the soil surface</tissue>
    </source>
</reference>
<evidence type="ECO:0000313" key="1">
    <source>
        <dbReference type="EMBL" id="JAE21045.1"/>
    </source>
</evidence>
<reference evidence="1" key="2">
    <citation type="journal article" date="2015" name="Data Brief">
        <title>Shoot transcriptome of the giant reed, Arundo donax.</title>
        <authorList>
            <person name="Barrero R.A."/>
            <person name="Guerrero F.D."/>
            <person name="Moolhuijzen P."/>
            <person name="Goolsby J.A."/>
            <person name="Tidwell J."/>
            <person name="Bellgard S.E."/>
            <person name="Bellgard M.I."/>
        </authorList>
    </citation>
    <scope>NUCLEOTIDE SEQUENCE</scope>
    <source>
        <tissue evidence="1">Shoot tissue taken approximately 20 cm above the soil surface</tissue>
    </source>
</reference>
<proteinExistence type="predicted"/>
<name>A0A0A9G7J5_ARUDO</name>
<protein>
    <submittedName>
        <fullName evidence="1">Uncharacterized protein</fullName>
    </submittedName>
</protein>
<sequence>MPVQAANVQDVAPILSHEVSVGVIAMDDGRCCTRRMSTASSILKQMPFCAIQIKNPCRREARGASLGSS</sequence>
<dbReference type="AlphaFoldDB" id="A0A0A9G7J5"/>